<dbReference type="GO" id="GO:0009236">
    <property type="term" value="P:cobalamin biosynthetic process"/>
    <property type="evidence" value="ECO:0007669"/>
    <property type="project" value="UniProtKB-UniRule"/>
</dbReference>
<dbReference type="Pfam" id="PF01656">
    <property type="entry name" value="CbiA"/>
    <property type="match status" value="1"/>
</dbReference>
<dbReference type="Pfam" id="PF07685">
    <property type="entry name" value="GATase_3"/>
    <property type="match status" value="1"/>
</dbReference>
<evidence type="ECO:0000256" key="1">
    <source>
        <dbReference type="ARBA" id="ARBA00004953"/>
    </source>
</evidence>
<dbReference type="SUPFAM" id="SSF52317">
    <property type="entry name" value="Class I glutamine amidotransferase-like"/>
    <property type="match status" value="1"/>
</dbReference>
<dbReference type="InterPro" id="IPR029062">
    <property type="entry name" value="Class_I_gatase-like"/>
</dbReference>
<dbReference type="InterPro" id="IPR002586">
    <property type="entry name" value="CobQ/CobB/MinD/ParA_Nub-bd_dom"/>
</dbReference>
<dbReference type="NCBIfam" id="TIGR00313">
    <property type="entry name" value="cobQ"/>
    <property type="match status" value="1"/>
</dbReference>
<dbReference type="PROSITE" id="PS51274">
    <property type="entry name" value="GATASE_COBBQ"/>
    <property type="match status" value="1"/>
</dbReference>
<dbReference type="SUPFAM" id="SSF52540">
    <property type="entry name" value="P-loop containing nucleoside triphosphate hydrolases"/>
    <property type="match status" value="1"/>
</dbReference>
<dbReference type="HAMAP" id="MF_00028">
    <property type="entry name" value="CobQ"/>
    <property type="match status" value="1"/>
</dbReference>
<comment type="similarity">
    <text evidence="4">Belongs to the CobB/CobQ family. CobQ subfamily.</text>
</comment>
<keyword evidence="8" id="KW-1185">Reference proteome</keyword>
<evidence type="ECO:0000256" key="2">
    <source>
        <dbReference type="ARBA" id="ARBA00022573"/>
    </source>
</evidence>
<dbReference type="GO" id="GO:0003824">
    <property type="term" value="F:catalytic activity"/>
    <property type="evidence" value="ECO:0007669"/>
    <property type="project" value="InterPro"/>
</dbReference>
<feature type="active site" description="Nucleophile" evidence="4">
    <location>
        <position position="338"/>
    </location>
</feature>
<dbReference type="STRING" id="1156395.DBT_1509"/>
<dbReference type="PANTHER" id="PTHR21343:SF1">
    <property type="entry name" value="COBYRIC ACID SYNTHASE"/>
    <property type="match status" value="1"/>
</dbReference>
<feature type="domain" description="CobQ/CobB/MinD/ParA nucleotide binding" evidence="5">
    <location>
        <begin position="9"/>
        <end position="239"/>
    </location>
</feature>
<keyword evidence="2 4" id="KW-0169">Cobalamin biosynthesis</keyword>
<dbReference type="PATRIC" id="fig|1156395.6.peg.1523"/>
<dbReference type="GO" id="GO:0015420">
    <property type="term" value="F:ABC-type vitamin B12 transporter activity"/>
    <property type="evidence" value="ECO:0007669"/>
    <property type="project" value="UniProtKB-UniRule"/>
</dbReference>
<gene>
    <name evidence="4" type="primary">cobQ</name>
    <name evidence="7" type="ORF">DBT_1509</name>
</gene>
<dbReference type="Proteomes" id="UP000093080">
    <property type="component" value="Unassembled WGS sequence"/>
</dbReference>
<dbReference type="InterPro" id="IPR027417">
    <property type="entry name" value="P-loop_NTPase"/>
</dbReference>
<dbReference type="UniPathway" id="UPA00148"/>
<dbReference type="PANTHER" id="PTHR21343">
    <property type="entry name" value="DETHIOBIOTIN SYNTHETASE"/>
    <property type="match status" value="1"/>
</dbReference>
<dbReference type="InterPro" id="IPR047045">
    <property type="entry name" value="CobQ_N"/>
</dbReference>
<dbReference type="InterPro" id="IPR033949">
    <property type="entry name" value="CobQ_GATase1"/>
</dbReference>
<comment type="function">
    <text evidence="4">Catalyzes amidations at positions B, D, E, and G on adenosylcobyrinic A,C-diamide. NH(2) groups are provided by glutamine, and one molecule of ATP is hydrogenolyzed for each amidation.</text>
</comment>
<evidence type="ECO:0000313" key="7">
    <source>
        <dbReference type="EMBL" id="OCC15023.1"/>
    </source>
</evidence>
<dbReference type="InterPro" id="IPR011698">
    <property type="entry name" value="GATase_3"/>
</dbReference>
<feature type="domain" description="CobB/CobQ-like glutamine amidotransferase" evidence="6">
    <location>
        <begin position="258"/>
        <end position="446"/>
    </location>
</feature>
<accession>A0A1B9F587</accession>
<dbReference type="AlphaFoldDB" id="A0A1B9F587"/>
<proteinExistence type="inferred from homology"/>
<dbReference type="EMBL" id="MAGO01000007">
    <property type="protein sequence ID" value="OCC15023.1"/>
    <property type="molecule type" value="Genomic_DNA"/>
</dbReference>
<dbReference type="OrthoDB" id="9808302at2"/>
<dbReference type="CDD" id="cd05389">
    <property type="entry name" value="CobQ_N"/>
    <property type="match status" value="1"/>
</dbReference>
<dbReference type="RefSeq" id="WP_067618413.1">
    <property type="nucleotide sequence ID" value="NZ_MAGO01000007.1"/>
</dbReference>
<organism evidence="7 8">
    <name type="scientific">Dissulfuribacter thermophilus</name>
    <dbReference type="NCBI Taxonomy" id="1156395"/>
    <lineage>
        <taxon>Bacteria</taxon>
        <taxon>Pseudomonadati</taxon>
        <taxon>Thermodesulfobacteriota</taxon>
        <taxon>Dissulfuribacteria</taxon>
        <taxon>Dissulfuribacterales</taxon>
        <taxon>Dissulfuribacteraceae</taxon>
        <taxon>Dissulfuribacter</taxon>
    </lineage>
</organism>
<comment type="pathway">
    <text evidence="1 4">Cofactor biosynthesis; adenosylcobalamin biosynthesis.</text>
</comment>
<dbReference type="CDD" id="cd01750">
    <property type="entry name" value="GATase1_CobQ"/>
    <property type="match status" value="1"/>
</dbReference>
<evidence type="ECO:0000259" key="6">
    <source>
        <dbReference type="Pfam" id="PF07685"/>
    </source>
</evidence>
<comment type="caution">
    <text evidence="7">The sequence shown here is derived from an EMBL/GenBank/DDBJ whole genome shotgun (WGS) entry which is preliminary data.</text>
</comment>
<feature type="active site" evidence="4">
    <location>
        <position position="440"/>
    </location>
</feature>
<dbReference type="NCBIfam" id="NF001989">
    <property type="entry name" value="PRK00784.1"/>
    <property type="match status" value="1"/>
</dbReference>
<dbReference type="PROSITE" id="PS51273">
    <property type="entry name" value="GATASE_TYPE_1"/>
    <property type="match status" value="1"/>
</dbReference>
<name>A0A1B9F587_9BACT</name>
<dbReference type="Gene3D" id="3.40.50.880">
    <property type="match status" value="1"/>
</dbReference>
<evidence type="ECO:0000256" key="3">
    <source>
        <dbReference type="ARBA" id="ARBA00022962"/>
    </source>
</evidence>
<sequence>MSEKRARSLMVLGTGSGVGKSVIVAGILRVLRKRGIKCAPFKAQNMALNSFVTLDGKEMGRAQAYQAEAAGILPDCRMNPILLKPNGDSTSQVIVLGEPKCTIGAREYYRLFPQHQKLVNEIYDELSKEYEVIVMEGAGSPAEINLQSRDLVNTKMAAHANAPCILVGDIDKGGVFAWLKGTIDLIETEHKHLIKGLLINKFRGDVELLRPGLKAFEEMVGIPFLGVLPWLQDVIVDQEDGMFARFIGTKRPGAKIRLGIIHLKRISNFTDFIPFSLEEDCEITLIDNPDGLQKELDCVIIPGSKATRSDLEFLEKTGLKREIIRLASTKQVVILGICGGFQMMGKDVQDSCGIEGPPGSTDGLGLLPVVTKMLPQKHLSQTTATILFPESEPIRVEGYEIHSGVTYFDSELDQYVPVSPDNSKLGLMTKDGLIIGTYLHGLFENDILRRRFLDYLRLRKGMAPLNKTTSYRAFKEKNLDTLANWIEEGIGIEKIFALLDQSLKRRGH</sequence>
<evidence type="ECO:0000313" key="8">
    <source>
        <dbReference type="Proteomes" id="UP000093080"/>
    </source>
</evidence>
<evidence type="ECO:0000259" key="5">
    <source>
        <dbReference type="Pfam" id="PF01656"/>
    </source>
</evidence>
<reference evidence="7 8" key="1">
    <citation type="submission" date="2016-06" db="EMBL/GenBank/DDBJ databases">
        <title>Respiratory ammonification of nitrate coupled to the oxidation of elemental sulfur in deep-sea autotrophic thermophilic bacteria.</title>
        <authorList>
            <person name="Slobodkina G.B."/>
            <person name="Mardanov A.V."/>
            <person name="Ravin N.V."/>
            <person name="Frolova A.A."/>
            <person name="Viryasiv M.B."/>
            <person name="Chernyh N.A."/>
            <person name="Bonch-Osmolovskaya E.A."/>
            <person name="Slobodkin A.I."/>
        </authorList>
    </citation>
    <scope>NUCLEOTIDE SEQUENCE [LARGE SCALE GENOMIC DNA]</scope>
    <source>
        <strain evidence="7 8">S69</strain>
    </source>
</reference>
<dbReference type="Gene3D" id="3.40.50.300">
    <property type="entry name" value="P-loop containing nucleotide triphosphate hydrolases"/>
    <property type="match status" value="1"/>
</dbReference>
<evidence type="ECO:0000256" key="4">
    <source>
        <dbReference type="HAMAP-Rule" id="MF_00028"/>
    </source>
</evidence>
<protein>
    <recommendedName>
        <fullName evidence="4">Cobyric acid synthase</fullName>
    </recommendedName>
</protein>
<dbReference type="InterPro" id="IPR004459">
    <property type="entry name" value="CobQ_synth"/>
</dbReference>
<keyword evidence="3 4" id="KW-0315">Glutamine amidotransferase</keyword>